<dbReference type="SMART" id="SM00320">
    <property type="entry name" value="WD40"/>
    <property type="match status" value="7"/>
</dbReference>
<dbReference type="GO" id="GO:0051897">
    <property type="term" value="P:positive regulation of phosphatidylinositol 3-kinase/protein kinase B signal transduction"/>
    <property type="evidence" value="ECO:0007669"/>
    <property type="project" value="UniProtKB-ARBA"/>
</dbReference>
<evidence type="ECO:0000256" key="2">
    <source>
        <dbReference type="ARBA" id="ARBA00009890"/>
    </source>
</evidence>
<name>A0AA35XKE9_GEOBA</name>
<proteinExistence type="inferred from homology"/>
<dbReference type="CDD" id="cd00200">
    <property type="entry name" value="WD40"/>
    <property type="match status" value="1"/>
</dbReference>
<evidence type="ECO:0000313" key="9">
    <source>
        <dbReference type="Proteomes" id="UP001174909"/>
    </source>
</evidence>
<protein>
    <recommendedName>
        <fullName evidence="7">Target of rapamycin complex subunit lst8</fullName>
        <shortName evidence="7">TORC subunit lst8</shortName>
    </recommendedName>
</protein>
<dbReference type="InterPro" id="IPR015943">
    <property type="entry name" value="WD40/YVTN_repeat-like_dom_sf"/>
</dbReference>
<dbReference type="InterPro" id="IPR036322">
    <property type="entry name" value="WD40_repeat_dom_sf"/>
</dbReference>
<dbReference type="InterPro" id="IPR020472">
    <property type="entry name" value="WD40_PAC1"/>
</dbReference>
<dbReference type="GO" id="GO:0032535">
    <property type="term" value="P:regulation of cellular component size"/>
    <property type="evidence" value="ECO:0007669"/>
    <property type="project" value="UniProtKB-ARBA"/>
</dbReference>
<reference evidence="8" key="1">
    <citation type="submission" date="2023-03" db="EMBL/GenBank/DDBJ databases">
        <authorList>
            <person name="Steffen K."/>
            <person name="Cardenas P."/>
        </authorList>
    </citation>
    <scope>NUCLEOTIDE SEQUENCE</scope>
</reference>
<evidence type="ECO:0000256" key="4">
    <source>
        <dbReference type="ARBA" id="ARBA00022574"/>
    </source>
</evidence>
<comment type="similarity">
    <text evidence="2 7">Belongs to the WD repeat LST8 family.</text>
</comment>
<comment type="subunit">
    <text evidence="7">Part of TORC1 complex. Part of the TORC2 complex.</text>
</comment>
<dbReference type="PROSITE" id="PS50082">
    <property type="entry name" value="WD_REPEATS_2"/>
    <property type="match status" value="4"/>
</dbReference>
<evidence type="ECO:0000313" key="8">
    <source>
        <dbReference type="EMBL" id="CAI8054297.1"/>
    </source>
</evidence>
<dbReference type="FunFam" id="2.130.10.10:FF:000505">
    <property type="entry name" value="Blast:Protein LST8 homolog"/>
    <property type="match status" value="1"/>
</dbReference>
<organism evidence="8 9">
    <name type="scientific">Geodia barretti</name>
    <name type="common">Barrett's horny sponge</name>
    <dbReference type="NCBI Taxonomy" id="519541"/>
    <lineage>
        <taxon>Eukaryota</taxon>
        <taxon>Metazoa</taxon>
        <taxon>Porifera</taxon>
        <taxon>Demospongiae</taxon>
        <taxon>Heteroscleromorpha</taxon>
        <taxon>Tetractinellida</taxon>
        <taxon>Astrophorina</taxon>
        <taxon>Geodiidae</taxon>
        <taxon>Geodia</taxon>
    </lineage>
</organism>
<dbReference type="InterPro" id="IPR001680">
    <property type="entry name" value="WD40_rpt"/>
</dbReference>
<evidence type="ECO:0000256" key="7">
    <source>
        <dbReference type="RuleBase" id="RU369068"/>
    </source>
</evidence>
<keyword evidence="4 6" id="KW-0853">WD repeat</keyword>
<dbReference type="GO" id="GO:0038203">
    <property type="term" value="P:TORC2 signaling"/>
    <property type="evidence" value="ECO:0007669"/>
    <property type="project" value="UniProtKB-ARBA"/>
</dbReference>
<dbReference type="Pfam" id="PF00400">
    <property type="entry name" value="WD40"/>
    <property type="match status" value="5"/>
</dbReference>
<dbReference type="GO" id="GO:0005737">
    <property type="term" value="C:cytoplasm"/>
    <property type="evidence" value="ECO:0007669"/>
    <property type="project" value="UniProtKB-SubCell"/>
</dbReference>
<dbReference type="GO" id="GO:0031932">
    <property type="term" value="C:TORC2 complex"/>
    <property type="evidence" value="ECO:0007669"/>
    <property type="project" value="UniProtKB-UniRule"/>
</dbReference>
<comment type="function">
    <text evidence="7">Subunit of TORC1 and TORC2, which regulate cell growth and survival in response to nutrient and hormonal signals.</text>
</comment>
<comment type="caution">
    <text evidence="8">The sequence shown here is derived from an EMBL/GenBank/DDBJ whole genome shotgun (WGS) entry which is preliminary data.</text>
</comment>
<dbReference type="GO" id="GO:0032956">
    <property type="term" value="P:regulation of actin cytoskeleton organization"/>
    <property type="evidence" value="ECO:0007669"/>
    <property type="project" value="TreeGrafter"/>
</dbReference>
<accession>A0AA35XKE9</accession>
<dbReference type="PRINTS" id="PR00320">
    <property type="entry name" value="GPROTEINBRPT"/>
</dbReference>
<gene>
    <name evidence="8" type="ORF">GBAR_LOCUS29651</name>
</gene>
<dbReference type="GO" id="GO:0031931">
    <property type="term" value="C:TORC1 complex"/>
    <property type="evidence" value="ECO:0007669"/>
    <property type="project" value="UniProtKB-UniRule"/>
</dbReference>
<keyword evidence="9" id="KW-1185">Reference proteome</keyword>
<dbReference type="PROSITE" id="PS00678">
    <property type="entry name" value="WD_REPEATS_1"/>
    <property type="match status" value="1"/>
</dbReference>
<feature type="repeat" description="WD" evidence="6">
    <location>
        <begin position="227"/>
        <end position="268"/>
    </location>
</feature>
<evidence type="ECO:0000256" key="1">
    <source>
        <dbReference type="ARBA" id="ARBA00004496"/>
    </source>
</evidence>
<dbReference type="InterPro" id="IPR037588">
    <property type="entry name" value="MLST8"/>
</dbReference>
<keyword evidence="3 7" id="KW-0963">Cytoplasm</keyword>
<dbReference type="PROSITE" id="PS50294">
    <property type="entry name" value="WD_REPEATS_REGION"/>
    <property type="match status" value="2"/>
</dbReference>
<feature type="repeat" description="WD" evidence="6">
    <location>
        <begin position="135"/>
        <end position="176"/>
    </location>
</feature>
<dbReference type="AlphaFoldDB" id="A0AA35XKE9"/>
<dbReference type="SUPFAM" id="SSF50978">
    <property type="entry name" value="WD40 repeat-like"/>
    <property type="match status" value="1"/>
</dbReference>
<dbReference type="PANTHER" id="PTHR19842:SF0">
    <property type="entry name" value="TARGET OF RAPAMYCIN COMPLEX SUBUNIT LST8"/>
    <property type="match status" value="1"/>
</dbReference>
<sequence>MRRTNPSSRSLAAQVEPDVGNIVFATGGYDHSVKFWHPHDGVCYRTAQHPESQVNKLEVTPDKRLVAAAAYQQIRMYEVNSSEPSPVYVFEGISKNVTAVGFYENGQFMYSGGEDATARIWDLRMGGASQQCQRLFQVNTPVTSICLHPNQATLVVADQSGTIYLWDLSTDHNEQHIPEPDVSILGIDIDPDGAYLAAVSSKGTCYVWSLSSGVGTSPITLTPRVKKNAHSRYALKCQFSPDSSLLATTSADGTCKIWSTADFSLRNTLKKSPDRWVWDCAFSSDSQFIFTASSDHVARLWHTEKSDPVREYRGHTKPVTALAYNDSNSR</sequence>
<dbReference type="Proteomes" id="UP001174909">
    <property type="component" value="Unassembled WGS sequence"/>
</dbReference>
<feature type="repeat" description="WD" evidence="6">
    <location>
        <begin position="90"/>
        <end position="131"/>
    </location>
</feature>
<feature type="repeat" description="WD" evidence="6">
    <location>
        <begin position="281"/>
        <end position="311"/>
    </location>
</feature>
<dbReference type="InterPro" id="IPR019775">
    <property type="entry name" value="WD40_repeat_CS"/>
</dbReference>
<evidence type="ECO:0000256" key="5">
    <source>
        <dbReference type="ARBA" id="ARBA00022737"/>
    </source>
</evidence>
<evidence type="ECO:0000256" key="6">
    <source>
        <dbReference type="PROSITE-ProRule" id="PRU00221"/>
    </source>
</evidence>
<dbReference type="Gene3D" id="2.130.10.10">
    <property type="entry name" value="YVTN repeat-like/Quinoprotein amine dehydrogenase"/>
    <property type="match status" value="1"/>
</dbReference>
<dbReference type="EMBL" id="CASHTH010004166">
    <property type="protein sequence ID" value="CAI8054297.1"/>
    <property type="molecule type" value="Genomic_DNA"/>
</dbReference>
<keyword evidence="5 7" id="KW-0677">Repeat</keyword>
<comment type="subcellular location">
    <subcellularLocation>
        <location evidence="1 7">Cytoplasm</location>
    </subcellularLocation>
</comment>
<dbReference type="PANTHER" id="PTHR19842">
    <property type="entry name" value="G BETA-LIKE PROTEIN GBL"/>
    <property type="match status" value="1"/>
</dbReference>
<evidence type="ECO:0000256" key="3">
    <source>
        <dbReference type="ARBA" id="ARBA00022490"/>
    </source>
</evidence>